<feature type="region of interest" description="Disordered" evidence="1">
    <location>
        <begin position="1"/>
        <end position="70"/>
    </location>
</feature>
<comment type="caution">
    <text evidence="2">The sequence shown here is derived from an EMBL/GenBank/DDBJ whole genome shotgun (WGS) entry which is preliminary data.</text>
</comment>
<sequence length="414" mass="46036">MGLHSTNLVPMAPPTKLGSPRRTQSCPEPLAKSRAPKKRRRLSDVPKSNEELIRAFTRGSDRPRRDPNKVPLTAAHEIRMLRTQVATMENELQSLRSKWSEQLPEQRTLSTAQRSAQEKYAAILAEKAHKELQQLLRQQQLLFAALQTAVLHAPLQSSGNEMFEALHFDTQLGRDAQQRENMLAAHNERSLTTLPSIVDRFSQLAINKALDKRGNATDKSVMPLSQINITGGIDYTLVSSVFVSEIPHTSLEEVYAAVLAYFDAIPASMKRHFGVKANRTRLNSSESTVVYRRSTFNGSGVPATVNNIMCSELTASHGMVHIDAVADDPLHPVTQSASSQYGICGLTITPRKEPVTGKTLSITLRWVVVYRYSMLPHDPAIRGDLDIIRPILNGDMLTAAVCSYIQEHNHYQSS</sequence>
<name>A0A9W6XCR7_9STRA</name>
<feature type="compositionally biased region" description="Basic and acidic residues" evidence="1">
    <location>
        <begin position="42"/>
        <end position="68"/>
    </location>
</feature>
<protein>
    <submittedName>
        <fullName evidence="2">Unnamed protein product</fullName>
    </submittedName>
</protein>
<gene>
    <name evidence="2" type="ORF">Pfra01_000984200</name>
</gene>
<dbReference type="AlphaFoldDB" id="A0A9W6XCR7"/>
<dbReference type="Proteomes" id="UP001165121">
    <property type="component" value="Unassembled WGS sequence"/>
</dbReference>
<dbReference type="EMBL" id="BSXT01000927">
    <property type="protein sequence ID" value="GMF36280.1"/>
    <property type="molecule type" value="Genomic_DNA"/>
</dbReference>
<evidence type="ECO:0000313" key="3">
    <source>
        <dbReference type="Proteomes" id="UP001165121"/>
    </source>
</evidence>
<reference evidence="2" key="1">
    <citation type="submission" date="2023-04" db="EMBL/GenBank/DDBJ databases">
        <title>Phytophthora fragariaefolia NBRC 109709.</title>
        <authorList>
            <person name="Ichikawa N."/>
            <person name="Sato H."/>
            <person name="Tonouchi N."/>
        </authorList>
    </citation>
    <scope>NUCLEOTIDE SEQUENCE</scope>
    <source>
        <strain evidence="2">NBRC 109709</strain>
    </source>
</reference>
<proteinExistence type="predicted"/>
<keyword evidence="3" id="KW-1185">Reference proteome</keyword>
<dbReference type="OrthoDB" id="159094at2759"/>
<evidence type="ECO:0000256" key="1">
    <source>
        <dbReference type="SAM" id="MobiDB-lite"/>
    </source>
</evidence>
<accession>A0A9W6XCR7</accession>
<evidence type="ECO:0000313" key="2">
    <source>
        <dbReference type="EMBL" id="GMF36280.1"/>
    </source>
</evidence>
<organism evidence="2 3">
    <name type="scientific">Phytophthora fragariaefolia</name>
    <dbReference type="NCBI Taxonomy" id="1490495"/>
    <lineage>
        <taxon>Eukaryota</taxon>
        <taxon>Sar</taxon>
        <taxon>Stramenopiles</taxon>
        <taxon>Oomycota</taxon>
        <taxon>Peronosporomycetes</taxon>
        <taxon>Peronosporales</taxon>
        <taxon>Peronosporaceae</taxon>
        <taxon>Phytophthora</taxon>
    </lineage>
</organism>